<evidence type="ECO:0000313" key="4">
    <source>
        <dbReference type="EMBL" id="CTR09313.1"/>
    </source>
</evidence>
<dbReference type="InterPro" id="IPR039331">
    <property type="entry name" value="PAPs-like"/>
</dbReference>
<dbReference type="PANTHER" id="PTHR22953">
    <property type="entry name" value="ACID PHOSPHATASE RELATED"/>
    <property type="match status" value="1"/>
</dbReference>
<dbReference type="Proteomes" id="UP000199069">
    <property type="component" value="Unassembled WGS sequence"/>
</dbReference>
<evidence type="ECO:0000256" key="1">
    <source>
        <dbReference type="ARBA" id="ARBA00022729"/>
    </source>
</evidence>
<name>A0A0K3CK55_RHOTO</name>
<evidence type="ECO:0000313" key="6">
    <source>
        <dbReference type="Proteomes" id="UP000199069"/>
    </source>
</evidence>
<evidence type="ECO:0000259" key="3">
    <source>
        <dbReference type="Pfam" id="PF00149"/>
    </source>
</evidence>
<dbReference type="GO" id="GO:0003993">
    <property type="term" value="F:acid phosphatase activity"/>
    <property type="evidence" value="ECO:0007669"/>
    <property type="project" value="InterPro"/>
</dbReference>
<accession>A0A0K3CK55</accession>
<reference evidence="5 7" key="2">
    <citation type="journal article" date="2018" name="Elife">
        <title>Functional genomics of lipid metabolism in the oleaginous yeast Rhodosporidium toruloides.</title>
        <authorList>
            <person name="Coradetti S.T."/>
            <person name="Pinel D."/>
            <person name="Geiselman G."/>
            <person name="Ito M."/>
            <person name="Mondo S."/>
            <person name="Reilly M.C."/>
            <person name="Cheng Y.F."/>
            <person name="Bauer S."/>
            <person name="Grigoriev I."/>
            <person name="Gladden J.M."/>
            <person name="Simmons B.A."/>
            <person name="Brem R."/>
            <person name="Arkin A.P."/>
            <person name="Skerker J.M."/>
        </authorList>
    </citation>
    <scope>NUCLEOTIDE SEQUENCE [LARGE SCALE GENOMIC DNA]</scope>
    <source>
        <strain evidence="5 7">NBRC 0880</strain>
    </source>
</reference>
<protein>
    <submittedName>
        <fullName evidence="4">BY PROTMAP: gi|472584083|gb|EMS21689.1| Metallo-dependent phosphatase [Rhodosporidium toruloides NP11] gi|647394594|emb|CDR35825.1| RHTO0S01e07910g1_1 [Rhodosporidium toruloides]</fullName>
    </submittedName>
    <submittedName>
        <fullName evidence="5">Metallo-dependent phosphatase-like protein</fullName>
    </submittedName>
</protein>
<evidence type="ECO:0000313" key="7">
    <source>
        <dbReference type="Proteomes" id="UP000239560"/>
    </source>
</evidence>
<dbReference type="Pfam" id="PF00149">
    <property type="entry name" value="Metallophos"/>
    <property type="match status" value="1"/>
</dbReference>
<dbReference type="EMBL" id="CWKI01000010">
    <property type="protein sequence ID" value="CTR09313.1"/>
    <property type="molecule type" value="Genomic_DNA"/>
</dbReference>
<evidence type="ECO:0000256" key="2">
    <source>
        <dbReference type="SAM" id="MobiDB-lite"/>
    </source>
</evidence>
<dbReference type="OMA" id="RVEDWGF"/>
<dbReference type="Proteomes" id="UP000239560">
    <property type="component" value="Unassembled WGS sequence"/>
</dbReference>
<reference evidence="4 6" key="1">
    <citation type="submission" date="2015-07" db="EMBL/GenBank/DDBJ databases">
        <authorList>
            <person name="Cajimat M.N.B."/>
            <person name="Milazzo M.L."/>
            <person name="Fulhorst C.F."/>
        </authorList>
    </citation>
    <scope>NUCLEOTIDE SEQUENCE [LARGE SCALE GENOMIC DNA]</scope>
    <source>
        <strain evidence="4">Single colony</strain>
    </source>
</reference>
<dbReference type="OrthoDB" id="45007at2759"/>
<organism evidence="4 6">
    <name type="scientific">Rhodotorula toruloides</name>
    <name type="common">Yeast</name>
    <name type="synonym">Rhodosporidium toruloides</name>
    <dbReference type="NCBI Taxonomy" id="5286"/>
    <lineage>
        <taxon>Eukaryota</taxon>
        <taxon>Fungi</taxon>
        <taxon>Dikarya</taxon>
        <taxon>Basidiomycota</taxon>
        <taxon>Pucciniomycotina</taxon>
        <taxon>Microbotryomycetes</taxon>
        <taxon>Sporidiobolales</taxon>
        <taxon>Sporidiobolaceae</taxon>
        <taxon>Rhodotorula</taxon>
    </lineage>
</organism>
<feature type="domain" description="Calcineurin-like phosphoesterase" evidence="3">
    <location>
        <begin position="333"/>
        <end position="532"/>
    </location>
</feature>
<keyword evidence="6" id="KW-1185">Reference proteome</keyword>
<keyword evidence="1" id="KW-0732">Signal</keyword>
<dbReference type="Gene3D" id="3.60.21.10">
    <property type="match status" value="1"/>
</dbReference>
<dbReference type="InterPro" id="IPR029052">
    <property type="entry name" value="Metallo-depent_PP-like"/>
</dbReference>
<evidence type="ECO:0000313" key="5">
    <source>
        <dbReference type="EMBL" id="PRQ71970.1"/>
    </source>
</evidence>
<dbReference type="InterPro" id="IPR004843">
    <property type="entry name" value="Calcineurin-like_PHP"/>
</dbReference>
<proteinExistence type="predicted"/>
<gene>
    <name evidence="4" type="primary">FGENESH: predicted gene_10.11</name>
    <name evidence="5" type="ORF">AAT19DRAFT_9309</name>
    <name evidence="4" type="ORF">BN2166_0051740</name>
</gene>
<dbReference type="SUPFAM" id="SSF56300">
    <property type="entry name" value="Metallo-dependent phosphatases"/>
    <property type="match status" value="1"/>
</dbReference>
<dbReference type="PANTHER" id="PTHR22953:SF153">
    <property type="entry name" value="PURPLE ACID PHOSPHATASE"/>
    <property type="match status" value="1"/>
</dbReference>
<sequence>MPAPLSRLDTSSALLDTPAQRALRTRSPHSATALPRNMLYRTASSASLAGDSAFVATSLPPLPLLENRSRPPSPVKAASTKPLSRPPRPNRRRRQVAPLALALVALLVWSRFSPPIIDFLYLTRFKLRDHAHNAQWTYLLLFPFGLRASPCSLRKQPLLFVRGERQVAVVWETNGCPSSTGKQWRARWVKGAGERRAGTAMPGLALAGRWKDAVVKTETVVEETDELGGRIVYTALLDGLEGGEMYQYELVLVDNASHRTSTLIRHSFPWVGGYTSSQPTAVHIACLADNQYNLRVFRRALLRLSSLYSSLSSSTYFHPSFLPRSFTPPASSPHKRPHLLLHAGDAVQNPHDLAQWQTDLWDPLTRGGAGVMAGQSTPMVLARGNHDWDSTGRNVYSGGVSGANLRAEWEEHLARDGMEEGISLANSERGIYHSFSPHQRMRFLVLDSNLPTEAEQAAQERWVEWEVERREWREASLRVVVVHTAPWIEWWDRTAWTKGGESEWSSYVRRCLIPLVARSGASLILSGHSHAYTRGFLPLSLVPSFAAAPNSSAVPALARAAALERSWERSTSVRERGVVEDEGVVLITFGGAGGTLDEDRVEDWGFMSRSVSGVHHAGWMAVSFGDTAASKEVDRAMQRRGKKKAPTVFRPNPPRRCRGMEELVRDVIEWRSVSVYDGGKELDRVFIVAESCTSL</sequence>
<dbReference type="AlphaFoldDB" id="A0A0K3CK55"/>
<dbReference type="EMBL" id="LCTV02000010">
    <property type="protein sequence ID" value="PRQ71970.1"/>
    <property type="molecule type" value="Genomic_DNA"/>
</dbReference>
<dbReference type="STRING" id="5286.A0A0K3CK55"/>
<feature type="region of interest" description="Disordered" evidence="2">
    <location>
        <begin position="65"/>
        <end position="92"/>
    </location>
</feature>
<feature type="region of interest" description="Disordered" evidence="2">
    <location>
        <begin position="1"/>
        <end position="36"/>
    </location>
</feature>